<keyword evidence="1" id="KW-1133">Transmembrane helix</keyword>
<name>A0A9X3LFH4_9BACI</name>
<proteinExistence type="predicted"/>
<dbReference type="Pfam" id="PF13786">
    <property type="entry name" value="DUF4179"/>
    <property type="match status" value="1"/>
</dbReference>
<comment type="caution">
    <text evidence="3">The sequence shown here is derived from an EMBL/GenBank/DDBJ whole genome shotgun (WGS) entry which is preliminary data.</text>
</comment>
<reference evidence="3" key="1">
    <citation type="submission" date="2022-05" db="EMBL/GenBank/DDBJ databases">
        <authorList>
            <person name="Colautti A."/>
            <person name="Iacumin L."/>
        </authorList>
    </citation>
    <scope>NUCLEOTIDE SEQUENCE</scope>
    <source>
        <strain evidence="3">DSM 30747</strain>
    </source>
</reference>
<evidence type="ECO:0000256" key="1">
    <source>
        <dbReference type="SAM" id="Phobius"/>
    </source>
</evidence>
<accession>A0A9X3LFH4</accession>
<keyword evidence="1" id="KW-0472">Membrane</keyword>
<dbReference type="RefSeq" id="WP_269923360.1">
    <property type="nucleotide sequence ID" value="NZ_JAMKBI010000021.1"/>
</dbReference>
<dbReference type="InterPro" id="IPR025436">
    <property type="entry name" value="DUF4179"/>
</dbReference>
<dbReference type="Gene3D" id="2.60.40.1630">
    <property type="entry name" value="bacillus anthracis domain"/>
    <property type="match status" value="1"/>
</dbReference>
<evidence type="ECO:0000313" key="3">
    <source>
        <dbReference type="EMBL" id="MCZ8535389.1"/>
    </source>
</evidence>
<sequence>MNCPKADKLSQYADNLLTEQEHSQILSHLNNCDTCTSIVQLFKEEQEFLKVNLQSPTLPDHFASLVLDQLEPYKKKDIRRKKLIWKRIVLLAATIMLAVVLTATLSPTFAQIISGMFSTKQVDEGLNMASDEGLGERINVEVSDQQLTLKVEDIIVDSSRVALSLQVINEKGIVEKPSIDHSIKGNRISVTGFNGEYNYTMGYRLDGGLDYNSFQVFISDEPGLEKVTINIHLVELNGKQGNWDLEIPVDISGNKDNTKNVNLNKENQTINGVAINLKEIQFAPTSNTLFYETSYEASEQLEIEKNFKALKEQFGLDVSELTSFGTSIKYHIENEDNNVIMKFSPFIQAEPMDDKIIISSASGKEKIGHAAWKEVFVPDKNDSNLTFVLDGVYKVIPTDFSIKFNPKEIKENPVSFKYMGNEVTIKKAELQSSANTSDPTIFEIEMAVNQKSNETEFGMWVLKENTGRYFKLDSETKTGEIGDFKHTLYFKTNGLNDIPEEISLHLLTVTNYLEIENKWRVPLYE</sequence>
<keyword evidence="4" id="KW-1185">Reference proteome</keyword>
<feature type="transmembrane region" description="Helical" evidence="1">
    <location>
        <begin position="88"/>
        <end position="110"/>
    </location>
</feature>
<feature type="domain" description="DUF4179" evidence="2">
    <location>
        <begin position="81"/>
        <end position="167"/>
    </location>
</feature>
<dbReference type="EMBL" id="JAMKBI010000021">
    <property type="protein sequence ID" value="MCZ8535389.1"/>
    <property type="molecule type" value="Genomic_DNA"/>
</dbReference>
<protein>
    <submittedName>
        <fullName evidence="3">DUF4179 domain-containing protein</fullName>
    </submittedName>
</protein>
<dbReference type="Proteomes" id="UP001152172">
    <property type="component" value="Unassembled WGS sequence"/>
</dbReference>
<evidence type="ECO:0000313" key="4">
    <source>
        <dbReference type="Proteomes" id="UP001152172"/>
    </source>
</evidence>
<evidence type="ECO:0000259" key="2">
    <source>
        <dbReference type="Pfam" id="PF13786"/>
    </source>
</evidence>
<gene>
    <name evidence="3" type="ORF">M9R61_18985</name>
</gene>
<organism evidence="3 4">
    <name type="scientific">Psychrobacillus psychrodurans</name>
    <dbReference type="NCBI Taxonomy" id="126157"/>
    <lineage>
        <taxon>Bacteria</taxon>
        <taxon>Bacillati</taxon>
        <taxon>Bacillota</taxon>
        <taxon>Bacilli</taxon>
        <taxon>Bacillales</taxon>
        <taxon>Bacillaceae</taxon>
        <taxon>Psychrobacillus</taxon>
    </lineage>
</organism>
<dbReference type="AlphaFoldDB" id="A0A9X3LFH4"/>
<keyword evidence="1" id="KW-0812">Transmembrane</keyword>